<sequence>KVLLRVCIQFLFLGRPGQVTLLLSCATPDLSHIAASPRRVAGVSRAKEASLPRAGGLHVLKALAPSGACCA</sequence>
<reference evidence="1" key="2">
    <citation type="submission" date="2025-09" db="UniProtKB">
        <authorList>
            <consortium name="Ensembl"/>
        </authorList>
    </citation>
    <scope>IDENTIFICATION</scope>
</reference>
<reference evidence="1" key="1">
    <citation type="submission" date="2025-08" db="UniProtKB">
        <authorList>
            <consortium name="Ensembl"/>
        </authorList>
    </citation>
    <scope>IDENTIFICATION</scope>
</reference>
<accession>A0A8C3JDC1</accession>
<evidence type="ECO:0000313" key="2">
    <source>
        <dbReference type="Proteomes" id="UP000694419"/>
    </source>
</evidence>
<dbReference type="AlphaFoldDB" id="A0A8C3JDC1"/>
<dbReference type="Ensembl" id="ENSCPGT00000006624.1">
    <property type="protein sequence ID" value="ENSCPGP00000006020.1"/>
    <property type="gene ID" value="ENSCPGG00000004313.1"/>
</dbReference>
<dbReference type="Proteomes" id="UP000694419">
    <property type="component" value="Unplaced"/>
</dbReference>
<proteinExistence type="predicted"/>
<keyword evidence="2" id="KW-1185">Reference proteome</keyword>
<evidence type="ECO:0000313" key="1">
    <source>
        <dbReference type="Ensembl" id="ENSCPGP00000006020.1"/>
    </source>
</evidence>
<organism evidence="1 2">
    <name type="scientific">Calidris pygmaea</name>
    <name type="common">Spoon-billed sandpiper</name>
    <dbReference type="NCBI Taxonomy" id="425635"/>
    <lineage>
        <taxon>Eukaryota</taxon>
        <taxon>Metazoa</taxon>
        <taxon>Chordata</taxon>
        <taxon>Craniata</taxon>
        <taxon>Vertebrata</taxon>
        <taxon>Euteleostomi</taxon>
        <taxon>Archelosauria</taxon>
        <taxon>Archosauria</taxon>
        <taxon>Dinosauria</taxon>
        <taxon>Saurischia</taxon>
        <taxon>Theropoda</taxon>
        <taxon>Coelurosauria</taxon>
        <taxon>Aves</taxon>
        <taxon>Neognathae</taxon>
        <taxon>Neoaves</taxon>
        <taxon>Charadriiformes</taxon>
        <taxon>Scolopacidae</taxon>
        <taxon>Calidris</taxon>
    </lineage>
</organism>
<protein>
    <submittedName>
        <fullName evidence="1">Uncharacterized protein</fullName>
    </submittedName>
</protein>
<name>A0A8C3JDC1_9CHAR</name>